<sequence>MKSTANLDVFDHSDAVKARAYRQAAETVAFDPYFPEDERADRIAYYTAQAEMFEQRMKADGVRA</sequence>
<comment type="caution">
    <text evidence="1">The sequence shown here is derived from an EMBL/GenBank/DDBJ whole genome shotgun (WGS) entry which is preliminary data.</text>
</comment>
<keyword evidence="2" id="KW-1185">Reference proteome</keyword>
<dbReference type="EMBL" id="JAXGFP010000001">
    <property type="protein sequence ID" value="MEG3182670.1"/>
    <property type="molecule type" value="Genomic_DNA"/>
</dbReference>
<reference evidence="1 2" key="1">
    <citation type="journal article" date="2016" name="Int. J. Syst. Evol. Microbiol.">
        <title>Lysobacter erysipheiresistens sp. nov., an antagonist of powdery mildew, isolated from tobacco-cultivated soil.</title>
        <authorList>
            <person name="Xie B."/>
            <person name="Li T."/>
            <person name="Lin X."/>
            <person name="Wang C.J."/>
            <person name="Chen Y.J."/>
            <person name="Liu W.J."/>
            <person name="Zhao Z.W."/>
        </authorList>
    </citation>
    <scope>NUCLEOTIDE SEQUENCE [LARGE SCALE GENOMIC DNA]</scope>
    <source>
        <strain evidence="1 2">RS-LYSO-3</strain>
    </source>
</reference>
<evidence type="ECO:0000313" key="2">
    <source>
        <dbReference type="Proteomes" id="UP001355056"/>
    </source>
</evidence>
<gene>
    <name evidence="1" type="ORF">SNE34_01395</name>
</gene>
<name>A0ABU7YUB8_9GAMM</name>
<protein>
    <submittedName>
        <fullName evidence="1">Uncharacterized protein</fullName>
    </submittedName>
</protein>
<accession>A0ABU7YUB8</accession>
<dbReference type="RefSeq" id="WP_332614004.1">
    <property type="nucleotide sequence ID" value="NZ_JAXGFP010000001.1"/>
</dbReference>
<evidence type="ECO:0000313" key="1">
    <source>
        <dbReference type="EMBL" id="MEG3182670.1"/>
    </source>
</evidence>
<organism evidence="1 2">
    <name type="scientific">Novilysobacter erysipheiresistens</name>
    <dbReference type="NCBI Taxonomy" id="1749332"/>
    <lineage>
        <taxon>Bacteria</taxon>
        <taxon>Pseudomonadati</taxon>
        <taxon>Pseudomonadota</taxon>
        <taxon>Gammaproteobacteria</taxon>
        <taxon>Lysobacterales</taxon>
        <taxon>Lysobacteraceae</taxon>
        <taxon>Novilysobacter</taxon>
    </lineage>
</organism>
<dbReference type="Proteomes" id="UP001355056">
    <property type="component" value="Unassembled WGS sequence"/>
</dbReference>
<proteinExistence type="predicted"/>